<evidence type="ECO:0000256" key="4">
    <source>
        <dbReference type="ARBA" id="ARBA00022679"/>
    </source>
</evidence>
<feature type="transmembrane region" description="Helical" evidence="10">
    <location>
        <begin position="164"/>
        <end position="186"/>
    </location>
</feature>
<feature type="transmembrane region" description="Helical" evidence="10">
    <location>
        <begin position="37"/>
        <end position="57"/>
    </location>
</feature>
<feature type="transmembrane region" description="Helical" evidence="10">
    <location>
        <begin position="69"/>
        <end position="92"/>
    </location>
</feature>
<dbReference type="PANTHER" id="PTHR43711:SF26">
    <property type="entry name" value="SENSOR HISTIDINE KINASE RCSC"/>
    <property type="match status" value="1"/>
</dbReference>
<evidence type="ECO:0000256" key="1">
    <source>
        <dbReference type="ARBA" id="ARBA00000085"/>
    </source>
</evidence>
<feature type="coiled-coil region" evidence="9">
    <location>
        <begin position="199"/>
        <end position="230"/>
    </location>
</feature>
<keyword evidence="10" id="KW-0472">Membrane</keyword>
<dbReference type="SUPFAM" id="SSF47384">
    <property type="entry name" value="Homodimeric domain of signal transducing histidine kinase"/>
    <property type="match status" value="1"/>
</dbReference>
<organism evidence="12 13">
    <name type="scientific">Paenibacillus curdlanolyticus YK9</name>
    <dbReference type="NCBI Taxonomy" id="717606"/>
    <lineage>
        <taxon>Bacteria</taxon>
        <taxon>Bacillati</taxon>
        <taxon>Bacillota</taxon>
        <taxon>Bacilli</taxon>
        <taxon>Bacillales</taxon>
        <taxon>Paenibacillaceae</taxon>
        <taxon>Paenibacillus</taxon>
    </lineage>
</organism>
<dbReference type="AlphaFoldDB" id="E0IB86"/>
<name>E0IB86_9BACL</name>
<evidence type="ECO:0000256" key="10">
    <source>
        <dbReference type="SAM" id="Phobius"/>
    </source>
</evidence>
<dbReference type="Gene3D" id="3.30.565.10">
    <property type="entry name" value="Histidine kinase-like ATPase, C-terminal domain"/>
    <property type="match status" value="1"/>
</dbReference>
<dbReference type="SMART" id="SM00387">
    <property type="entry name" value="HATPase_c"/>
    <property type="match status" value="1"/>
</dbReference>
<proteinExistence type="predicted"/>
<dbReference type="SUPFAM" id="SSF55874">
    <property type="entry name" value="ATPase domain of HSP90 chaperone/DNA topoisomerase II/histidine kinase"/>
    <property type="match status" value="2"/>
</dbReference>
<dbReference type="STRING" id="717606.PaecuDRAFT_2813"/>
<comment type="catalytic activity">
    <reaction evidence="1">
        <text>ATP + protein L-histidine = ADP + protein N-phospho-L-histidine.</text>
        <dbReference type="EC" id="2.7.13.3"/>
    </reaction>
</comment>
<dbReference type="InterPro" id="IPR003594">
    <property type="entry name" value="HATPase_dom"/>
</dbReference>
<feature type="transmembrane region" description="Helical" evidence="10">
    <location>
        <begin position="104"/>
        <end position="126"/>
    </location>
</feature>
<dbReference type="EMBL" id="AEDD01000007">
    <property type="protein sequence ID" value="EFM10377.1"/>
    <property type="molecule type" value="Genomic_DNA"/>
</dbReference>
<sequence length="585" mass="65096">MAFSKVFFINLSVLITIAYLFNIGYKYLFPNVSERLKYAISMLVFVLAGWVTMLFGLRVGDTQLFDLRFVPLIMAILVFARPGAFLLIGAGIGAGRLFYGVNDASWAGCMNMAMLGVFAALINWYLQRVEWRFFWKACLAVVGINVLNALDIAIMGVIPFDVYWLEVAPITLPLATLLSGFFVFMIRDFHKEQLRIGELRGMNIILRRQTKELREAKRDLEEKARQLMLASKYKSEFLANMSHELKTPLNSILLISQLIRDNDDERYGMDEVRYGEIIHSAGNDLLQLINDILDLSKVEAGKMDIVIEPISPLDLVQMMQAMFQPMADQKSVEFLVEYAEDVPDTLYTDALRVNQIMRNLLFNAFKFTESGSVTLHVGVELAPENTTGKRRLRDWTSVLYRGRTGTGGGVAARNGESTTNRIRKTVFAAFPTTGLARTGQKRTDAPDAGVALPVVAGSQPMEAAGVLMATKSIEALSAEQGELSRRLPRKQEAVMEQWLTLAVEDTGIGIDDEKQQLIFEAFQQEDGAINRKYGGTGLGLSISLQLARLLGGSLALRSEKGKGSIFTLRLPLKSEPPEPSESSES</sequence>
<dbReference type="EC" id="2.7.13.3" evidence="2"/>
<evidence type="ECO:0000313" key="12">
    <source>
        <dbReference type="EMBL" id="EFM10377.1"/>
    </source>
</evidence>
<evidence type="ECO:0000256" key="6">
    <source>
        <dbReference type="ARBA" id="ARBA00022777"/>
    </source>
</evidence>
<dbReference type="InterPro" id="IPR036097">
    <property type="entry name" value="HisK_dim/P_sf"/>
</dbReference>
<dbReference type="InterPro" id="IPR005467">
    <property type="entry name" value="His_kinase_dom"/>
</dbReference>
<dbReference type="OrthoDB" id="9813394at2"/>
<gene>
    <name evidence="12" type="ORF">PaecuDRAFT_2813</name>
</gene>
<evidence type="ECO:0000256" key="9">
    <source>
        <dbReference type="SAM" id="Coils"/>
    </source>
</evidence>
<protein>
    <recommendedName>
        <fullName evidence="2">histidine kinase</fullName>
        <ecNumber evidence="2">2.7.13.3</ecNumber>
    </recommendedName>
</protein>
<keyword evidence="9" id="KW-0175">Coiled coil</keyword>
<evidence type="ECO:0000256" key="8">
    <source>
        <dbReference type="ARBA" id="ARBA00023012"/>
    </source>
</evidence>
<dbReference type="CDD" id="cd00082">
    <property type="entry name" value="HisKA"/>
    <property type="match status" value="1"/>
</dbReference>
<dbReference type="PRINTS" id="PR00344">
    <property type="entry name" value="BCTRLSENSOR"/>
</dbReference>
<dbReference type="GO" id="GO:0000155">
    <property type="term" value="F:phosphorelay sensor kinase activity"/>
    <property type="evidence" value="ECO:0007669"/>
    <property type="project" value="InterPro"/>
</dbReference>
<dbReference type="eggNOG" id="COG2205">
    <property type="taxonomic scope" value="Bacteria"/>
</dbReference>
<dbReference type="InterPro" id="IPR003661">
    <property type="entry name" value="HisK_dim/P_dom"/>
</dbReference>
<reference evidence="12 13" key="1">
    <citation type="submission" date="2010-07" db="EMBL/GenBank/DDBJ databases">
        <title>The draft genome of Paenibacillus curdlanolyticus YK9.</title>
        <authorList>
            <consortium name="US DOE Joint Genome Institute (JGI-PGF)"/>
            <person name="Lucas S."/>
            <person name="Copeland A."/>
            <person name="Lapidus A."/>
            <person name="Cheng J.-F."/>
            <person name="Bruce D."/>
            <person name="Goodwin L."/>
            <person name="Pitluck S."/>
            <person name="Land M.L."/>
            <person name="Hauser L."/>
            <person name="Chang Y.-J."/>
            <person name="Jeffries C."/>
            <person name="Anderson I.J."/>
            <person name="Johnson E."/>
            <person name="Loganathan U."/>
            <person name="Mulhopadhyay B."/>
            <person name="Kyrpides N."/>
            <person name="Woyke T.J."/>
        </authorList>
    </citation>
    <scope>NUCLEOTIDE SEQUENCE [LARGE SCALE GENOMIC DNA]</scope>
    <source>
        <strain evidence="12 13">YK9</strain>
    </source>
</reference>
<dbReference type="GO" id="GO:0005524">
    <property type="term" value="F:ATP binding"/>
    <property type="evidence" value="ECO:0007669"/>
    <property type="project" value="UniProtKB-KW"/>
</dbReference>
<dbReference type="PROSITE" id="PS50109">
    <property type="entry name" value="HIS_KIN"/>
    <property type="match status" value="1"/>
</dbReference>
<feature type="transmembrane region" description="Helical" evidence="10">
    <location>
        <begin position="7"/>
        <end position="25"/>
    </location>
</feature>
<evidence type="ECO:0000256" key="5">
    <source>
        <dbReference type="ARBA" id="ARBA00022741"/>
    </source>
</evidence>
<evidence type="ECO:0000259" key="11">
    <source>
        <dbReference type="PROSITE" id="PS50109"/>
    </source>
</evidence>
<keyword evidence="7" id="KW-0067">ATP-binding</keyword>
<keyword evidence="8" id="KW-0902">Two-component regulatory system</keyword>
<feature type="domain" description="Histidine kinase" evidence="11">
    <location>
        <begin position="240"/>
        <end position="574"/>
    </location>
</feature>
<keyword evidence="6 12" id="KW-0418">Kinase</keyword>
<dbReference type="Pfam" id="PF02518">
    <property type="entry name" value="HATPase_c"/>
    <property type="match status" value="1"/>
</dbReference>
<dbReference type="PANTHER" id="PTHR43711">
    <property type="entry name" value="TWO-COMPONENT HISTIDINE KINASE"/>
    <property type="match status" value="1"/>
</dbReference>
<evidence type="ECO:0000256" key="3">
    <source>
        <dbReference type="ARBA" id="ARBA00022553"/>
    </source>
</evidence>
<feature type="transmembrane region" description="Helical" evidence="10">
    <location>
        <begin position="133"/>
        <end position="158"/>
    </location>
</feature>
<dbReference type="Proteomes" id="UP000005387">
    <property type="component" value="Unassembled WGS sequence"/>
</dbReference>
<evidence type="ECO:0000313" key="13">
    <source>
        <dbReference type="Proteomes" id="UP000005387"/>
    </source>
</evidence>
<keyword evidence="5" id="KW-0547">Nucleotide-binding</keyword>
<keyword evidence="10" id="KW-0812">Transmembrane</keyword>
<dbReference type="InterPro" id="IPR004358">
    <property type="entry name" value="Sig_transdc_His_kin-like_C"/>
</dbReference>
<dbReference type="SMART" id="SM00388">
    <property type="entry name" value="HisKA"/>
    <property type="match status" value="1"/>
</dbReference>
<keyword evidence="10" id="KW-1133">Transmembrane helix</keyword>
<keyword evidence="4" id="KW-0808">Transferase</keyword>
<evidence type="ECO:0000256" key="7">
    <source>
        <dbReference type="ARBA" id="ARBA00022840"/>
    </source>
</evidence>
<evidence type="ECO:0000256" key="2">
    <source>
        <dbReference type="ARBA" id="ARBA00012438"/>
    </source>
</evidence>
<keyword evidence="13" id="KW-1185">Reference proteome</keyword>
<dbReference type="Gene3D" id="1.10.287.130">
    <property type="match status" value="1"/>
</dbReference>
<accession>E0IB86</accession>
<keyword evidence="3" id="KW-0597">Phosphoprotein</keyword>
<dbReference type="InterPro" id="IPR036890">
    <property type="entry name" value="HATPase_C_sf"/>
</dbReference>
<dbReference type="InterPro" id="IPR050736">
    <property type="entry name" value="Sensor_HK_Regulatory"/>
</dbReference>
<dbReference type="Pfam" id="PF00512">
    <property type="entry name" value="HisKA"/>
    <property type="match status" value="1"/>
</dbReference>